<dbReference type="EMBL" id="GL451732">
    <property type="protein sequence ID" value="EFN78680.1"/>
    <property type="molecule type" value="Genomic_DNA"/>
</dbReference>
<feature type="non-terminal residue" evidence="1">
    <location>
        <position position="1"/>
    </location>
</feature>
<dbReference type="AlphaFoldDB" id="E2C050"/>
<dbReference type="InParanoid" id="E2C050"/>
<reference evidence="1 2" key="1">
    <citation type="journal article" date="2010" name="Science">
        <title>Genomic comparison of the ants Camponotus floridanus and Harpegnathos saltator.</title>
        <authorList>
            <person name="Bonasio R."/>
            <person name="Zhang G."/>
            <person name="Ye C."/>
            <person name="Mutti N.S."/>
            <person name="Fang X."/>
            <person name="Qin N."/>
            <person name="Donahue G."/>
            <person name="Yang P."/>
            <person name="Li Q."/>
            <person name="Li C."/>
            <person name="Zhang P."/>
            <person name="Huang Z."/>
            <person name="Berger S.L."/>
            <person name="Reinberg D."/>
            <person name="Wang J."/>
            <person name="Liebig J."/>
        </authorList>
    </citation>
    <scope>NUCLEOTIDE SEQUENCE [LARGE SCALE GENOMIC DNA]</scope>
    <source>
        <strain evidence="1 2">R22 G/1</strain>
    </source>
</reference>
<name>E2C050_HARSA</name>
<organism evidence="2">
    <name type="scientific">Harpegnathos saltator</name>
    <name type="common">Jerdon's jumping ant</name>
    <dbReference type="NCBI Taxonomy" id="610380"/>
    <lineage>
        <taxon>Eukaryota</taxon>
        <taxon>Metazoa</taxon>
        <taxon>Ecdysozoa</taxon>
        <taxon>Arthropoda</taxon>
        <taxon>Hexapoda</taxon>
        <taxon>Insecta</taxon>
        <taxon>Pterygota</taxon>
        <taxon>Neoptera</taxon>
        <taxon>Endopterygota</taxon>
        <taxon>Hymenoptera</taxon>
        <taxon>Apocrita</taxon>
        <taxon>Aculeata</taxon>
        <taxon>Formicoidea</taxon>
        <taxon>Formicidae</taxon>
        <taxon>Ponerinae</taxon>
        <taxon>Ponerini</taxon>
        <taxon>Harpegnathos</taxon>
    </lineage>
</organism>
<gene>
    <name evidence="1" type="ORF">EAI_04017</name>
</gene>
<proteinExistence type="predicted"/>
<accession>E2C050</accession>
<sequence>VRKVAEAVRVSYGTAINILHDKLRMRKLSARWMPRLFTVDNKRIWLSIS</sequence>
<protein>
    <recommendedName>
        <fullName evidence="3">Histone-lysine N-methyltransferase SETMAR</fullName>
    </recommendedName>
</protein>
<feature type="non-terminal residue" evidence="1">
    <location>
        <position position="49"/>
    </location>
</feature>
<keyword evidence="2" id="KW-1185">Reference proteome</keyword>
<evidence type="ECO:0000313" key="1">
    <source>
        <dbReference type="EMBL" id="EFN78680.1"/>
    </source>
</evidence>
<dbReference type="Proteomes" id="UP000008237">
    <property type="component" value="Unassembled WGS sequence"/>
</dbReference>
<evidence type="ECO:0000313" key="2">
    <source>
        <dbReference type="Proteomes" id="UP000008237"/>
    </source>
</evidence>
<evidence type="ECO:0008006" key="3">
    <source>
        <dbReference type="Google" id="ProtNLM"/>
    </source>
</evidence>